<dbReference type="EMBL" id="NXLX01000008">
    <property type="protein sequence ID" value="RDU73852.1"/>
    <property type="molecule type" value="Genomic_DNA"/>
</dbReference>
<sequence length="76" mass="8721">MTQQELLLQIQDALQRDEALELSTKLNEIEEWDSLAIVSMISLYDTLFHLSVTGNELRNCKSVQDLVDIVKDKLSK</sequence>
<organism evidence="1 2">
    <name type="scientific">Helicobacter anseris</name>
    <dbReference type="NCBI Taxonomy" id="375926"/>
    <lineage>
        <taxon>Bacteria</taxon>
        <taxon>Pseudomonadati</taxon>
        <taxon>Campylobacterota</taxon>
        <taxon>Epsilonproteobacteria</taxon>
        <taxon>Campylobacterales</taxon>
        <taxon>Helicobacteraceae</taxon>
        <taxon>Helicobacter</taxon>
    </lineage>
</organism>
<dbReference type="SUPFAM" id="SSF47336">
    <property type="entry name" value="ACP-like"/>
    <property type="match status" value="1"/>
</dbReference>
<dbReference type="InterPro" id="IPR036736">
    <property type="entry name" value="ACP-like_sf"/>
</dbReference>
<dbReference type="AlphaFoldDB" id="A0A3D8J8V1"/>
<proteinExistence type="predicted"/>
<dbReference type="Gene3D" id="1.10.1200.10">
    <property type="entry name" value="ACP-like"/>
    <property type="match status" value="1"/>
</dbReference>
<keyword evidence="2" id="KW-1185">Reference proteome</keyword>
<accession>A0A3D8J8V1</accession>
<name>A0A3D8J8V1_9HELI</name>
<gene>
    <name evidence="1" type="ORF">CQA57_04070</name>
</gene>
<dbReference type="Proteomes" id="UP000256695">
    <property type="component" value="Unassembled WGS sequence"/>
</dbReference>
<dbReference type="RefSeq" id="WP_115578959.1">
    <property type="nucleotide sequence ID" value="NZ_NXLX01000008.1"/>
</dbReference>
<evidence type="ECO:0000313" key="1">
    <source>
        <dbReference type="EMBL" id="RDU73852.1"/>
    </source>
</evidence>
<comment type="caution">
    <text evidence="1">The sequence shown here is derived from an EMBL/GenBank/DDBJ whole genome shotgun (WGS) entry which is preliminary data.</text>
</comment>
<dbReference type="OrthoDB" id="5326543at2"/>
<protein>
    <submittedName>
        <fullName evidence="1">Acyl carrier protein</fullName>
    </submittedName>
</protein>
<reference evidence="1 2" key="1">
    <citation type="submission" date="2018-04" db="EMBL/GenBank/DDBJ databases">
        <title>Novel Campyloabacter and Helicobacter Species and Strains.</title>
        <authorList>
            <person name="Mannion A.J."/>
            <person name="Shen Z."/>
            <person name="Fox J.G."/>
        </authorList>
    </citation>
    <scope>NUCLEOTIDE SEQUENCE [LARGE SCALE GENOMIC DNA]</scope>
    <source>
        <strain evidence="1 2">MIT 04-9362</strain>
    </source>
</reference>
<evidence type="ECO:0000313" key="2">
    <source>
        <dbReference type="Proteomes" id="UP000256695"/>
    </source>
</evidence>